<reference evidence="12 13" key="1">
    <citation type="submission" date="2021-03" db="EMBL/GenBank/DDBJ databases">
        <title>Whole genome sequence of Metabacillus bambusae BG109.</title>
        <authorList>
            <person name="Jeong J.W."/>
        </authorList>
    </citation>
    <scope>NUCLEOTIDE SEQUENCE [LARGE SCALE GENOMIC DNA]</scope>
    <source>
        <strain evidence="12 13">BG109</strain>
    </source>
</reference>
<dbReference type="InterPro" id="IPR011006">
    <property type="entry name" value="CheY-like_superfamily"/>
</dbReference>
<keyword evidence="2" id="KW-0963">Cytoplasm</keyword>
<proteinExistence type="predicted"/>
<keyword evidence="5" id="KW-0805">Transcription regulation</keyword>
<evidence type="ECO:0000256" key="1">
    <source>
        <dbReference type="ARBA" id="ARBA00004496"/>
    </source>
</evidence>
<comment type="subcellular location">
    <subcellularLocation>
        <location evidence="1">Cytoplasm</location>
    </subcellularLocation>
</comment>
<sequence>MIKVLIVDDDKLVRKGLASTMPWQDYDMKVVGEAKNGEKALEFMESNEIDLLFTDLAMPVMSGLELMRSVRELHPSVSIVVLTMHQDFEYIQDALRLGAIDYIAKVQMEMESFEEVLARVQKRMLDAKGKNDRHFMGEDSSEVLEIDEGYALISTVETDVMKRIIEEKGDLDYHPELIDEGVWLWLPTSEKDCKHILDKILIYDQKDNCDCRIIILNGLTGKNKNEIQKLLIEYKENRFFYDYHPEKKRIYLFVQDLESNTSLIDEEKITQLKEQWLTLTWVQQTSEFEKLLNEMKGLHLPKTRLVNLLYFLINEWIRIYNHVISKLELPVGMNSWYDVENWFYSIRDILNESMGNNLFSSDVQKSIMRAVRFIHEELACPVHASDIAKRVNMSRSYFSQCFKDLVGMTFNEYVRHVRVEKAKDYLVHTNKTVTWIAENTGYADDKYFSRIFRKKTGSLPSEYRKMNQKG</sequence>
<evidence type="ECO:0000256" key="7">
    <source>
        <dbReference type="ARBA" id="ARBA00023163"/>
    </source>
</evidence>
<protein>
    <submittedName>
        <fullName evidence="12">Response regulator</fullName>
    </submittedName>
</protein>
<dbReference type="Gene3D" id="3.40.50.2300">
    <property type="match status" value="1"/>
</dbReference>
<evidence type="ECO:0000256" key="3">
    <source>
        <dbReference type="ARBA" id="ARBA00022553"/>
    </source>
</evidence>
<evidence type="ECO:0000313" key="13">
    <source>
        <dbReference type="Proteomes" id="UP000663981"/>
    </source>
</evidence>
<evidence type="ECO:0000256" key="5">
    <source>
        <dbReference type="ARBA" id="ARBA00023015"/>
    </source>
</evidence>
<name>A0ABS3N3K6_9BACI</name>
<dbReference type="InterPro" id="IPR018062">
    <property type="entry name" value="HTH_AraC-typ_CS"/>
</dbReference>
<keyword evidence="4" id="KW-0902">Two-component regulatory system</keyword>
<keyword evidence="6" id="KW-0238">DNA-binding</keyword>
<organism evidence="12 13">
    <name type="scientific">Metabacillus bambusae</name>
    <dbReference type="NCBI Taxonomy" id="2795218"/>
    <lineage>
        <taxon>Bacteria</taxon>
        <taxon>Bacillati</taxon>
        <taxon>Bacillota</taxon>
        <taxon>Bacilli</taxon>
        <taxon>Bacillales</taxon>
        <taxon>Bacillaceae</taxon>
        <taxon>Metabacillus</taxon>
    </lineage>
</organism>
<keyword evidence="3 8" id="KW-0597">Phosphoprotein</keyword>
<evidence type="ECO:0000256" key="2">
    <source>
        <dbReference type="ARBA" id="ARBA00022490"/>
    </source>
</evidence>
<dbReference type="PROSITE" id="PS00041">
    <property type="entry name" value="HTH_ARAC_FAMILY_1"/>
    <property type="match status" value="1"/>
</dbReference>
<accession>A0ABS3N3K6</accession>
<dbReference type="InterPro" id="IPR009057">
    <property type="entry name" value="Homeodomain-like_sf"/>
</dbReference>
<evidence type="ECO:0000259" key="10">
    <source>
        <dbReference type="PROSITE" id="PS01124"/>
    </source>
</evidence>
<dbReference type="InterPro" id="IPR001789">
    <property type="entry name" value="Sig_transdc_resp-reg_receiver"/>
</dbReference>
<keyword evidence="9" id="KW-0175">Coiled coil</keyword>
<dbReference type="CDD" id="cd17536">
    <property type="entry name" value="REC_YesN-like"/>
    <property type="match status" value="1"/>
</dbReference>
<dbReference type="SMART" id="SM00448">
    <property type="entry name" value="REC"/>
    <property type="match status" value="1"/>
</dbReference>
<evidence type="ECO:0000313" key="12">
    <source>
        <dbReference type="EMBL" id="MBO1512666.1"/>
    </source>
</evidence>
<dbReference type="InterPro" id="IPR018060">
    <property type="entry name" value="HTH_AraC"/>
</dbReference>
<evidence type="ECO:0000256" key="4">
    <source>
        <dbReference type="ARBA" id="ARBA00023012"/>
    </source>
</evidence>
<keyword evidence="7" id="KW-0804">Transcription</keyword>
<feature type="modified residue" description="4-aspartylphosphate" evidence="8">
    <location>
        <position position="55"/>
    </location>
</feature>
<dbReference type="PROSITE" id="PS01124">
    <property type="entry name" value="HTH_ARAC_FAMILY_2"/>
    <property type="match status" value="1"/>
</dbReference>
<evidence type="ECO:0000256" key="8">
    <source>
        <dbReference type="PROSITE-ProRule" id="PRU00169"/>
    </source>
</evidence>
<dbReference type="PANTHER" id="PTHR42713">
    <property type="entry name" value="HISTIDINE KINASE-RELATED"/>
    <property type="match status" value="1"/>
</dbReference>
<dbReference type="SUPFAM" id="SSF46689">
    <property type="entry name" value="Homeodomain-like"/>
    <property type="match status" value="2"/>
</dbReference>
<evidence type="ECO:0000256" key="6">
    <source>
        <dbReference type="ARBA" id="ARBA00023125"/>
    </source>
</evidence>
<dbReference type="Gene3D" id="1.10.10.60">
    <property type="entry name" value="Homeodomain-like"/>
    <property type="match status" value="2"/>
</dbReference>
<evidence type="ECO:0000259" key="11">
    <source>
        <dbReference type="PROSITE" id="PS50110"/>
    </source>
</evidence>
<feature type="domain" description="HTH araC/xylS-type" evidence="10">
    <location>
        <begin position="368"/>
        <end position="466"/>
    </location>
</feature>
<dbReference type="InterPro" id="IPR020449">
    <property type="entry name" value="Tscrpt_reg_AraC-type_HTH"/>
</dbReference>
<gene>
    <name evidence="12" type="ORF">I7822_13405</name>
</gene>
<dbReference type="EMBL" id="JAGDEL010000009">
    <property type="protein sequence ID" value="MBO1512666.1"/>
    <property type="molecule type" value="Genomic_DNA"/>
</dbReference>
<dbReference type="PRINTS" id="PR00032">
    <property type="entry name" value="HTHARAC"/>
</dbReference>
<keyword evidence="13" id="KW-1185">Reference proteome</keyword>
<evidence type="ECO:0000256" key="9">
    <source>
        <dbReference type="SAM" id="Coils"/>
    </source>
</evidence>
<feature type="domain" description="Response regulatory" evidence="11">
    <location>
        <begin position="3"/>
        <end position="120"/>
    </location>
</feature>
<dbReference type="InterPro" id="IPR051552">
    <property type="entry name" value="HptR"/>
</dbReference>
<feature type="coiled-coil region" evidence="9">
    <location>
        <begin position="103"/>
        <end position="130"/>
    </location>
</feature>
<dbReference type="SMART" id="SM00342">
    <property type="entry name" value="HTH_ARAC"/>
    <property type="match status" value="1"/>
</dbReference>
<dbReference type="Pfam" id="PF12833">
    <property type="entry name" value="HTH_18"/>
    <property type="match status" value="1"/>
</dbReference>
<dbReference type="PROSITE" id="PS50110">
    <property type="entry name" value="RESPONSE_REGULATORY"/>
    <property type="match status" value="1"/>
</dbReference>
<dbReference type="RefSeq" id="WP_207978941.1">
    <property type="nucleotide sequence ID" value="NZ_JAGDEL010000009.1"/>
</dbReference>
<dbReference type="PANTHER" id="PTHR42713:SF3">
    <property type="entry name" value="TRANSCRIPTIONAL REGULATORY PROTEIN HPTR"/>
    <property type="match status" value="1"/>
</dbReference>
<dbReference type="Proteomes" id="UP000663981">
    <property type="component" value="Unassembled WGS sequence"/>
</dbReference>
<dbReference type="SUPFAM" id="SSF52172">
    <property type="entry name" value="CheY-like"/>
    <property type="match status" value="1"/>
</dbReference>
<comment type="caution">
    <text evidence="12">The sequence shown here is derived from an EMBL/GenBank/DDBJ whole genome shotgun (WGS) entry which is preliminary data.</text>
</comment>
<dbReference type="Pfam" id="PF00072">
    <property type="entry name" value="Response_reg"/>
    <property type="match status" value="1"/>
</dbReference>